<evidence type="ECO:0000259" key="4">
    <source>
        <dbReference type="PROSITE" id="PS50949"/>
    </source>
</evidence>
<dbReference type="GO" id="GO:0003700">
    <property type="term" value="F:DNA-binding transcription factor activity"/>
    <property type="evidence" value="ECO:0007669"/>
    <property type="project" value="InterPro"/>
</dbReference>
<dbReference type="InterPro" id="IPR036390">
    <property type="entry name" value="WH_DNA-bd_sf"/>
</dbReference>
<keyword evidence="3" id="KW-0804">Transcription</keyword>
<keyword evidence="1" id="KW-0805">Transcription regulation</keyword>
<feature type="domain" description="HTH gntR-type" evidence="4">
    <location>
        <begin position="13"/>
        <end position="80"/>
    </location>
</feature>
<dbReference type="PROSITE" id="PS50949">
    <property type="entry name" value="HTH_GNTR"/>
    <property type="match status" value="1"/>
</dbReference>
<dbReference type="GO" id="GO:0003677">
    <property type="term" value="F:DNA binding"/>
    <property type="evidence" value="ECO:0007669"/>
    <property type="project" value="UniProtKB-KW"/>
</dbReference>
<sequence length="244" mass="27093">MASTPSAPRLASVTRVEAVTARLRNAILAGAYQPGQRLTELALAEEMQTSRTPVTAALKALVEQGFVLYASNRGYWVREFSLQEVLEAYEIRGSLEGLACRLAAERGLPPPLIALMERCIEIGERTTAGAALAAEDHAVYQQMNVEFHTAILDGSGNRQLCGYVRKANEMPIASDRMVLWTSRDIVRRSHDSHVRVLDAIRRGQGTRAEMLMREHIHEAAQVIEQHWPEILSRARHGTDTRDAA</sequence>
<name>A0AAW9QG64_9BURK</name>
<protein>
    <submittedName>
        <fullName evidence="5">GntR family transcriptional regulator</fullName>
    </submittedName>
</protein>
<dbReference type="SMART" id="SM00345">
    <property type="entry name" value="HTH_GNTR"/>
    <property type="match status" value="1"/>
</dbReference>
<dbReference type="Gene3D" id="1.10.10.10">
    <property type="entry name" value="Winged helix-like DNA-binding domain superfamily/Winged helix DNA-binding domain"/>
    <property type="match status" value="1"/>
</dbReference>
<accession>A0AAW9QG64</accession>
<dbReference type="InterPro" id="IPR008920">
    <property type="entry name" value="TF_FadR/GntR_C"/>
</dbReference>
<dbReference type="Pfam" id="PF07729">
    <property type="entry name" value="FCD"/>
    <property type="match status" value="1"/>
</dbReference>
<dbReference type="PANTHER" id="PTHR43537">
    <property type="entry name" value="TRANSCRIPTIONAL REGULATOR, GNTR FAMILY"/>
    <property type="match status" value="1"/>
</dbReference>
<dbReference type="InterPro" id="IPR000524">
    <property type="entry name" value="Tscrpt_reg_HTH_GntR"/>
</dbReference>
<dbReference type="SUPFAM" id="SSF46785">
    <property type="entry name" value="Winged helix' DNA-binding domain"/>
    <property type="match status" value="1"/>
</dbReference>
<dbReference type="SMART" id="SM00895">
    <property type="entry name" value="FCD"/>
    <property type="match status" value="1"/>
</dbReference>
<dbReference type="Gene3D" id="1.20.120.530">
    <property type="entry name" value="GntR ligand-binding domain-like"/>
    <property type="match status" value="1"/>
</dbReference>
<dbReference type="InterPro" id="IPR011711">
    <property type="entry name" value="GntR_C"/>
</dbReference>
<evidence type="ECO:0000256" key="3">
    <source>
        <dbReference type="ARBA" id="ARBA00023163"/>
    </source>
</evidence>
<gene>
    <name evidence="5" type="ORF">V4F39_09000</name>
</gene>
<reference evidence="5 6" key="1">
    <citation type="submission" date="2024-02" db="EMBL/GenBank/DDBJ databases">
        <title>Genome sequence of Aquincola sp. MAHUQ-54.</title>
        <authorList>
            <person name="Huq M.A."/>
        </authorList>
    </citation>
    <scope>NUCLEOTIDE SEQUENCE [LARGE SCALE GENOMIC DNA]</scope>
    <source>
        <strain evidence="5 6">MAHUQ-54</strain>
    </source>
</reference>
<dbReference type="AlphaFoldDB" id="A0AAW9QG64"/>
<evidence type="ECO:0000313" key="5">
    <source>
        <dbReference type="EMBL" id="MEF7614045.1"/>
    </source>
</evidence>
<comment type="caution">
    <text evidence="5">The sequence shown here is derived from an EMBL/GenBank/DDBJ whole genome shotgun (WGS) entry which is preliminary data.</text>
</comment>
<organism evidence="5 6">
    <name type="scientific">Aquincola agrisoli</name>
    <dbReference type="NCBI Taxonomy" id="3119538"/>
    <lineage>
        <taxon>Bacteria</taxon>
        <taxon>Pseudomonadati</taxon>
        <taxon>Pseudomonadota</taxon>
        <taxon>Betaproteobacteria</taxon>
        <taxon>Burkholderiales</taxon>
        <taxon>Sphaerotilaceae</taxon>
        <taxon>Aquincola</taxon>
    </lineage>
</organism>
<dbReference type="PANTHER" id="PTHR43537:SF51">
    <property type="entry name" value="HTH-TYPE TRANSCRIPTIONAL REGULATOR LGOR-RELATED"/>
    <property type="match status" value="1"/>
</dbReference>
<dbReference type="CDD" id="cd07377">
    <property type="entry name" value="WHTH_GntR"/>
    <property type="match status" value="1"/>
</dbReference>
<dbReference type="InterPro" id="IPR036388">
    <property type="entry name" value="WH-like_DNA-bd_sf"/>
</dbReference>
<proteinExistence type="predicted"/>
<dbReference type="Proteomes" id="UP001336250">
    <property type="component" value="Unassembled WGS sequence"/>
</dbReference>
<keyword evidence="2" id="KW-0238">DNA-binding</keyword>
<dbReference type="SUPFAM" id="SSF48008">
    <property type="entry name" value="GntR ligand-binding domain-like"/>
    <property type="match status" value="1"/>
</dbReference>
<dbReference type="Pfam" id="PF00392">
    <property type="entry name" value="GntR"/>
    <property type="match status" value="1"/>
</dbReference>
<evidence type="ECO:0000313" key="6">
    <source>
        <dbReference type="Proteomes" id="UP001336250"/>
    </source>
</evidence>
<dbReference type="EMBL" id="JAZIBG010000020">
    <property type="protein sequence ID" value="MEF7614045.1"/>
    <property type="molecule type" value="Genomic_DNA"/>
</dbReference>
<evidence type="ECO:0000256" key="2">
    <source>
        <dbReference type="ARBA" id="ARBA00023125"/>
    </source>
</evidence>
<keyword evidence="6" id="KW-1185">Reference proteome</keyword>
<evidence type="ECO:0000256" key="1">
    <source>
        <dbReference type="ARBA" id="ARBA00023015"/>
    </source>
</evidence>